<dbReference type="NCBIfam" id="TIGR04179">
    <property type="entry name" value="rhombo_lipo"/>
    <property type="match status" value="1"/>
</dbReference>
<evidence type="ECO:0000313" key="2">
    <source>
        <dbReference type="EMBL" id="GAL04040.1"/>
    </source>
</evidence>
<accession>A0A090QLQ0</accession>
<dbReference type="InterPro" id="IPR026443">
    <property type="entry name" value="Rhombo_lipo"/>
</dbReference>
<sequence>MVFLGLLTGCVSDPGKLTASSSLVDFLYPNKSDYEEHKPETPTLTLPVRVGIAFVPPSEHNYSSISLSEKRKHEILSEVKEAFITLDYVSRIEIISDNYLKAGGGFDTLEQLSRLYHVDVIALVSYDQVARSNENNASLLYWTIAGMYLIPGNSNTTQTFVDTALFDIDSRKMLFRAPGISKVDSLSTAIGIDASLQEDTTEGFDLAVDDMITNLNTELDMFKDRVRTEQIAKIETRSGYSGGGVSVGVLIAMMGLMISRRHRKLGEKR</sequence>
<keyword evidence="1" id="KW-0812">Transmembrane</keyword>
<protein>
    <recommendedName>
        <fullName evidence="4">Delta endotoxin</fullName>
    </recommendedName>
</protein>
<gene>
    <name evidence="2" type="ORF">JCM19237_2191</name>
</gene>
<evidence type="ECO:0000256" key="1">
    <source>
        <dbReference type="SAM" id="Phobius"/>
    </source>
</evidence>
<dbReference type="AlphaFoldDB" id="A0A090QLQ0"/>
<keyword evidence="1" id="KW-1133">Transmembrane helix</keyword>
<comment type="caution">
    <text evidence="2">The sequence shown here is derived from an EMBL/GenBank/DDBJ whole genome shotgun (WGS) entry which is preliminary data.</text>
</comment>
<dbReference type="Proteomes" id="UP000029227">
    <property type="component" value="Unassembled WGS sequence"/>
</dbReference>
<keyword evidence="1" id="KW-0472">Membrane</keyword>
<organism evidence="2 3">
    <name type="scientific">Photobacterium aphoticum</name>
    <dbReference type="NCBI Taxonomy" id="754436"/>
    <lineage>
        <taxon>Bacteria</taxon>
        <taxon>Pseudomonadati</taxon>
        <taxon>Pseudomonadota</taxon>
        <taxon>Gammaproteobacteria</taxon>
        <taxon>Vibrionales</taxon>
        <taxon>Vibrionaceae</taxon>
        <taxon>Photobacterium</taxon>
    </lineage>
</organism>
<proteinExistence type="predicted"/>
<name>A0A090QLQ0_9GAMM</name>
<evidence type="ECO:0008006" key="4">
    <source>
        <dbReference type="Google" id="ProtNLM"/>
    </source>
</evidence>
<evidence type="ECO:0000313" key="3">
    <source>
        <dbReference type="Proteomes" id="UP000029227"/>
    </source>
</evidence>
<dbReference type="eggNOG" id="ENOG502ZNNC">
    <property type="taxonomic scope" value="Bacteria"/>
</dbReference>
<reference evidence="2 3" key="1">
    <citation type="journal article" date="2014" name="Genome Announc.">
        <title>Draft Genome Sequences of Two Vibrionaceae Species, Vibrio ponticus C121 and Photobacterium aphoticum C119, Isolated as Coral Reef Microbiota.</title>
        <authorList>
            <person name="Al-saari N."/>
            <person name="Meirelles P.M."/>
            <person name="Mino S."/>
            <person name="Suda W."/>
            <person name="Oshima K."/>
            <person name="Hattori M."/>
            <person name="Ohkuma M."/>
            <person name="Thompson F.L."/>
            <person name="Gomez-Gil B."/>
            <person name="Sawabe T."/>
            <person name="Sawabe T."/>
        </authorList>
    </citation>
    <scope>NUCLEOTIDE SEQUENCE [LARGE SCALE GENOMIC DNA]</scope>
    <source>
        <strain evidence="2 3">JCM 19237</strain>
    </source>
</reference>
<feature type="transmembrane region" description="Helical" evidence="1">
    <location>
        <begin position="240"/>
        <end position="259"/>
    </location>
</feature>
<dbReference type="EMBL" id="BBMN01000003">
    <property type="protein sequence ID" value="GAL04040.1"/>
    <property type="molecule type" value="Genomic_DNA"/>
</dbReference>
<dbReference type="STRING" id="754436.JCM19237_2191"/>